<proteinExistence type="predicted"/>
<dbReference type="PANTHER" id="PTHR21666:SF270">
    <property type="entry name" value="MUREIN HYDROLASE ACTIVATOR ENVC"/>
    <property type="match status" value="1"/>
</dbReference>
<dbReference type="EMBL" id="AP023213">
    <property type="protein sequence ID" value="BCO11593.1"/>
    <property type="molecule type" value="Genomic_DNA"/>
</dbReference>
<organism evidence="3 4">
    <name type="scientific">Citrifermentans bremense</name>
    <dbReference type="NCBI Taxonomy" id="60035"/>
    <lineage>
        <taxon>Bacteria</taxon>
        <taxon>Pseudomonadati</taxon>
        <taxon>Thermodesulfobacteriota</taxon>
        <taxon>Desulfuromonadia</taxon>
        <taxon>Geobacterales</taxon>
        <taxon>Geobacteraceae</taxon>
        <taxon>Citrifermentans</taxon>
    </lineage>
</organism>
<dbReference type="InterPro" id="IPR050570">
    <property type="entry name" value="Cell_wall_metabolism_enzyme"/>
</dbReference>
<dbReference type="AlphaFoldDB" id="A0A7R7IZ00"/>
<name>A0A7R7IZ00_9BACT</name>
<keyword evidence="1" id="KW-1133">Transmembrane helix</keyword>
<dbReference type="Gene3D" id="2.70.70.10">
    <property type="entry name" value="Glucose Permease (Domain IIA)"/>
    <property type="match status" value="1"/>
</dbReference>
<feature type="transmembrane region" description="Helical" evidence="1">
    <location>
        <begin position="97"/>
        <end position="116"/>
    </location>
</feature>
<evidence type="ECO:0000259" key="2">
    <source>
        <dbReference type="Pfam" id="PF01551"/>
    </source>
</evidence>
<feature type="transmembrane region" description="Helical" evidence="1">
    <location>
        <begin position="6"/>
        <end position="25"/>
    </location>
</feature>
<dbReference type="GO" id="GO:0004222">
    <property type="term" value="F:metalloendopeptidase activity"/>
    <property type="evidence" value="ECO:0007669"/>
    <property type="project" value="TreeGrafter"/>
</dbReference>
<evidence type="ECO:0000313" key="3">
    <source>
        <dbReference type="EMBL" id="BCO11593.1"/>
    </source>
</evidence>
<feature type="transmembrane region" description="Helical" evidence="1">
    <location>
        <begin position="61"/>
        <end position="77"/>
    </location>
</feature>
<reference evidence="3 4" key="1">
    <citation type="submission" date="2020-06" db="EMBL/GenBank/DDBJ databases">
        <title>Interaction of electrochemicaly active bacteria, Geobacter bremensis R4 on different carbon anode.</title>
        <authorList>
            <person name="Meng L."/>
            <person name="Yoshida N."/>
        </authorList>
    </citation>
    <scope>NUCLEOTIDE SEQUENCE [LARGE SCALE GENOMIC DNA]</scope>
    <source>
        <strain evidence="3 4">R4</strain>
    </source>
</reference>
<keyword evidence="1" id="KW-0812">Transmembrane</keyword>
<dbReference type="PANTHER" id="PTHR21666">
    <property type="entry name" value="PEPTIDASE-RELATED"/>
    <property type="match status" value="1"/>
</dbReference>
<dbReference type="RefSeq" id="WP_185243373.1">
    <property type="nucleotide sequence ID" value="NZ_AP023213.1"/>
</dbReference>
<evidence type="ECO:0000313" key="4">
    <source>
        <dbReference type="Proteomes" id="UP000515472"/>
    </source>
</evidence>
<gene>
    <name evidence="3" type="ORF">GEOBRER4_n3627</name>
</gene>
<keyword evidence="1" id="KW-0472">Membrane</keyword>
<feature type="transmembrane region" description="Helical" evidence="1">
    <location>
        <begin position="37"/>
        <end position="55"/>
    </location>
</feature>
<accession>A0A7R7IZ00</accession>
<dbReference type="SUPFAM" id="SSF51261">
    <property type="entry name" value="Duplicated hybrid motif"/>
    <property type="match status" value="1"/>
</dbReference>
<dbReference type="InterPro" id="IPR016047">
    <property type="entry name" value="M23ase_b-sheet_dom"/>
</dbReference>
<dbReference type="InterPro" id="IPR011055">
    <property type="entry name" value="Dup_hybrid_motif"/>
</dbReference>
<keyword evidence="4" id="KW-1185">Reference proteome</keyword>
<feature type="domain" description="M23ase beta-sheet core" evidence="2">
    <location>
        <begin position="185"/>
        <end position="272"/>
    </location>
</feature>
<dbReference type="Pfam" id="PF01551">
    <property type="entry name" value="Peptidase_M23"/>
    <property type="match status" value="1"/>
</dbReference>
<dbReference type="Proteomes" id="UP000515472">
    <property type="component" value="Chromosome"/>
</dbReference>
<protein>
    <recommendedName>
        <fullName evidence="2">M23ase beta-sheet core domain-containing protein</fullName>
    </recommendedName>
</protein>
<evidence type="ECO:0000256" key="1">
    <source>
        <dbReference type="SAM" id="Phobius"/>
    </source>
</evidence>
<sequence length="296" mass="31735">MNSFLQYLFALFPPSLVAAALVWLLRGEYRNRLQWGISAASCGSVVAFAFLAAPWAFTSYYLRYVSLALFALALLYTSRRTRFADTARQWSMLRVSLSLLSLLLFVLLDLLAIAAFQQPGKPLNLSFPLASGSYYVLQGGSSPITNPFHAAGGTTLAFDIVKLNAIGNRARGIAPQSLAAYEIFGERLRSPCAGTVSFVQDGVQDHPPGTPDAEHPAGNHLVLKCGDTDVLLAHLKRGTIAVKAGQVVSAGEVVGSVGNSGNTLEPHLHISATMGSAERGLTFENRRLSVNSVVVR</sequence>
<dbReference type="CDD" id="cd12797">
    <property type="entry name" value="M23_peptidase"/>
    <property type="match status" value="1"/>
</dbReference>